<feature type="compositionally biased region" description="Polar residues" evidence="2">
    <location>
        <begin position="226"/>
        <end position="239"/>
    </location>
</feature>
<sequence>MPYSHRSTKKQKQYNQDLTAKRFASTVPAQTLSWLSSISLLSGGFVFAQTESPVDNIVSTVEVSQPTTLGDKGQNDQGSLPVESKVTELKTGVQTQGKSSEVNSNLESVPTEGNSESRSESSPTSVILKVPVLPALKSQPETLPSTQPIPETSTLVIPVTSQPNNSDNGNTGKDYNSTQIDPTEYNGNSTVKYDAPSSVEITGRTQDCKAVISQSGKSVGTCGGKNPTNSSVANSTRKSAPTWLKKSAPVNLGKSPLKTVPGENALSTNNSSPRPQSQKSEEVVNSLAATVNNSQNWHSLGSNSSSRHTSGGKQGYMGRISTKTSYNRPRIPDPREFSSGTTVTPITPSFGTLPPPMIEGKVAPRPSKVAYDFDLASVLPQVPYITSFADSTNSGSISGVTFPLSFAAPITSLFGWRTHPITGDRRFHAGMDIAAPTGTPILAAEKGQVEMADWMGGYGLAVTINHNHRQQTLYGHMSEILVRPGQWVEPGMIIGRVGSTGNSTGPHLHFEVRHLTANGWVAVDPSMQLQAGMNSLYSRVAYNYKSQSKQLR</sequence>
<dbReference type="CDD" id="cd12797">
    <property type="entry name" value="M23_peptidase"/>
    <property type="match status" value="1"/>
</dbReference>
<accession>A0A7H0F4A5</accession>
<dbReference type="InterPro" id="IPR050570">
    <property type="entry name" value="Cell_wall_metabolism_enzyme"/>
</dbReference>
<name>A0A7H0F4A5_9CYAN</name>
<dbReference type="EMBL" id="CP060822">
    <property type="protein sequence ID" value="QNP30871.1"/>
    <property type="molecule type" value="Genomic_DNA"/>
</dbReference>
<evidence type="ECO:0000256" key="2">
    <source>
        <dbReference type="SAM" id="MobiDB-lite"/>
    </source>
</evidence>
<evidence type="ECO:0000259" key="3">
    <source>
        <dbReference type="Pfam" id="PF01551"/>
    </source>
</evidence>
<feature type="region of interest" description="Disordered" evidence="2">
    <location>
        <begin position="157"/>
        <end position="189"/>
    </location>
</feature>
<dbReference type="RefSeq" id="WP_187707178.1">
    <property type="nucleotide sequence ID" value="NZ_CP060822.1"/>
</dbReference>
<organism evidence="4 5">
    <name type="scientific">Cylindrospermopsis curvispora GIHE-G1</name>
    <dbReference type="NCBI Taxonomy" id="2666332"/>
    <lineage>
        <taxon>Bacteria</taxon>
        <taxon>Bacillati</taxon>
        <taxon>Cyanobacteriota</taxon>
        <taxon>Cyanophyceae</taxon>
        <taxon>Nostocales</taxon>
        <taxon>Aphanizomenonaceae</taxon>
        <taxon>Cylindrospermopsis</taxon>
    </lineage>
</organism>
<feature type="region of interest" description="Disordered" evidence="2">
    <location>
        <begin position="88"/>
        <end position="126"/>
    </location>
</feature>
<evidence type="ECO:0000313" key="4">
    <source>
        <dbReference type="EMBL" id="QNP30871.1"/>
    </source>
</evidence>
<dbReference type="PANTHER" id="PTHR21666">
    <property type="entry name" value="PEPTIDASE-RELATED"/>
    <property type="match status" value="1"/>
</dbReference>
<dbReference type="Pfam" id="PF01551">
    <property type="entry name" value="Peptidase_M23"/>
    <property type="match status" value="1"/>
</dbReference>
<evidence type="ECO:0000256" key="1">
    <source>
        <dbReference type="ARBA" id="ARBA00022729"/>
    </source>
</evidence>
<dbReference type="AlphaFoldDB" id="A0A7H0F4A5"/>
<dbReference type="PANTHER" id="PTHR21666:SF289">
    <property type="entry name" value="L-ALA--D-GLU ENDOPEPTIDASE"/>
    <property type="match status" value="1"/>
</dbReference>
<proteinExistence type="predicted"/>
<feature type="compositionally biased region" description="Polar residues" evidence="2">
    <location>
        <begin position="265"/>
        <end position="278"/>
    </location>
</feature>
<dbReference type="SUPFAM" id="SSF51261">
    <property type="entry name" value="Duplicated hybrid motif"/>
    <property type="match status" value="1"/>
</dbReference>
<reference evidence="4 5" key="1">
    <citation type="submission" date="2020-08" db="EMBL/GenBank/DDBJ databases">
        <title>Complete genome sequence of Raphidiopsis curvispora isolated from drinking water reservoir in South Korea.</title>
        <authorList>
            <person name="Jeong J."/>
        </authorList>
    </citation>
    <scope>NUCLEOTIDE SEQUENCE [LARGE SCALE GENOMIC DNA]</scope>
    <source>
        <strain evidence="4 5">GIHE-G1</strain>
    </source>
</reference>
<dbReference type="GO" id="GO:0004222">
    <property type="term" value="F:metalloendopeptidase activity"/>
    <property type="evidence" value="ECO:0007669"/>
    <property type="project" value="TreeGrafter"/>
</dbReference>
<keyword evidence="1" id="KW-0732">Signal</keyword>
<feature type="compositionally biased region" description="Low complexity" evidence="2">
    <location>
        <begin position="112"/>
        <end position="125"/>
    </location>
</feature>
<dbReference type="Gene3D" id="2.70.70.10">
    <property type="entry name" value="Glucose Permease (Domain IIA)"/>
    <property type="match status" value="1"/>
</dbReference>
<keyword evidence="5" id="KW-1185">Reference proteome</keyword>
<feature type="compositionally biased region" description="Polar residues" evidence="2">
    <location>
        <begin position="287"/>
        <end position="311"/>
    </location>
</feature>
<gene>
    <name evidence="4" type="ORF">IAR63_07790</name>
</gene>
<dbReference type="Proteomes" id="UP000516013">
    <property type="component" value="Chromosome"/>
</dbReference>
<dbReference type="KEGG" id="ccur:IAR63_07790"/>
<dbReference type="InterPro" id="IPR016047">
    <property type="entry name" value="M23ase_b-sheet_dom"/>
</dbReference>
<feature type="compositionally biased region" description="Polar residues" evidence="2">
    <location>
        <begin position="338"/>
        <end position="350"/>
    </location>
</feature>
<feature type="compositionally biased region" description="Polar residues" evidence="2">
    <location>
        <begin position="92"/>
        <end position="108"/>
    </location>
</feature>
<feature type="domain" description="M23ase beta-sheet core" evidence="3">
    <location>
        <begin position="426"/>
        <end position="518"/>
    </location>
</feature>
<evidence type="ECO:0000313" key="5">
    <source>
        <dbReference type="Proteomes" id="UP000516013"/>
    </source>
</evidence>
<feature type="region of interest" description="Disordered" evidence="2">
    <location>
        <begin position="215"/>
        <end position="352"/>
    </location>
</feature>
<protein>
    <submittedName>
        <fullName evidence="4">M23 family metallopeptidase</fullName>
    </submittedName>
</protein>
<dbReference type="InterPro" id="IPR011055">
    <property type="entry name" value="Dup_hybrid_motif"/>
</dbReference>